<dbReference type="AlphaFoldDB" id="A0A6V7P1Q2"/>
<dbReference type="InterPro" id="IPR041588">
    <property type="entry name" value="Integrase_H2C2"/>
</dbReference>
<dbReference type="EMBL" id="LR862144">
    <property type="protein sequence ID" value="CAD1824781.1"/>
    <property type="molecule type" value="Genomic_DNA"/>
</dbReference>
<evidence type="ECO:0000259" key="2">
    <source>
        <dbReference type="Pfam" id="PF17921"/>
    </source>
</evidence>
<protein>
    <recommendedName>
        <fullName evidence="2">Integrase zinc-binding domain-containing protein</fullName>
    </recommendedName>
</protein>
<dbReference type="Gene3D" id="1.10.340.70">
    <property type="match status" value="1"/>
</dbReference>
<dbReference type="Pfam" id="PF17921">
    <property type="entry name" value="Integrase_H2C2"/>
    <property type="match status" value="1"/>
</dbReference>
<gene>
    <name evidence="3" type="ORF">CB5_LOCUS7992</name>
</gene>
<evidence type="ECO:0000313" key="3">
    <source>
        <dbReference type="EMBL" id="CAD1824781.1"/>
    </source>
</evidence>
<organism evidence="3">
    <name type="scientific">Ananas comosus var. bracteatus</name>
    <name type="common">red pineapple</name>
    <dbReference type="NCBI Taxonomy" id="296719"/>
    <lineage>
        <taxon>Eukaryota</taxon>
        <taxon>Viridiplantae</taxon>
        <taxon>Streptophyta</taxon>
        <taxon>Embryophyta</taxon>
        <taxon>Tracheophyta</taxon>
        <taxon>Spermatophyta</taxon>
        <taxon>Magnoliopsida</taxon>
        <taxon>Liliopsida</taxon>
        <taxon>Poales</taxon>
        <taxon>Bromeliaceae</taxon>
        <taxon>Bromelioideae</taxon>
        <taxon>Ananas</taxon>
    </lineage>
</organism>
<evidence type="ECO:0000256" key="1">
    <source>
        <dbReference type="SAM" id="MobiDB-lite"/>
    </source>
</evidence>
<reference evidence="3" key="1">
    <citation type="submission" date="2020-07" db="EMBL/GenBank/DDBJ databases">
        <authorList>
            <person name="Lin J."/>
        </authorList>
    </citation>
    <scope>NUCLEOTIDE SEQUENCE</scope>
</reference>
<dbReference type="PANTHER" id="PTHR47266">
    <property type="entry name" value="ENDONUCLEASE-RELATED"/>
    <property type="match status" value="1"/>
</dbReference>
<proteinExistence type="predicted"/>
<accession>A0A6V7P1Q2</accession>
<sequence>MARGRPPHPGRGSGRANAETSSVVHDIRRLEKQLAALTELVQRVVQQQAVAGIGQALPSGPVAGIAASKVADVACEAANGPPGDQACGMPLLGTTSIVPMSATVVTGVMPDRLVEEFRHLEIEVVSTGATAQLMALVVQPTLTERVLLGQQRDSYLQKVRAEIEQGKDGDFSIHTDGSLHFRGRWCVPSDSELRNDILSEAHRSSYTVHPDGTKMYCDLKKNFWWPGMKLDVVQHVTRCLVCQQMKAEHQRPAGKLQPLPVPVWKWEQITMDSSPDCLDHNGAMMRSGFTRERRGGARTGRSFVDSALPLRPEIAYLESAYLGV</sequence>
<name>A0A6V7P1Q2_ANACO</name>
<feature type="domain" description="Integrase zinc-binding" evidence="2">
    <location>
        <begin position="190"/>
        <end position="247"/>
    </location>
</feature>
<feature type="region of interest" description="Disordered" evidence="1">
    <location>
        <begin position="1"/>
        <end position="22"/>
    </location>
</feature>
<dbReference type="InterPro" id="IPR052160">
    <property type="entry name" value="Gypsy_RT_Integrase-like"/>
</dbReference>